<keyword evidence="1" id="KW-0812">Transmembrane</keyword>
<evidence type="ECO:0000313" key="3">
    <source>
        <dbReference type="Proteomes" id="UP001283361"/>
    </source>
</evidence>
<gene>
    <name evidence="2" type="ORF">RRG08_034407</name>
</gene>
<evidence type="ECO:0000256" key="1">
    <source>
        <dbReference type="SAM" id="Phobius"/>
    </source>
</evidence>
<comment type="caution">
    <text evidence="2">The sequence shown here is derived from an EMBL/GenBank/DDBJ whole genome shotgun (WGS) entry which is preliminary data.</text>
</comment>
<keyword evidence="1" id="KW-1133">Transmembrane helix</keyword>
<keyword evidence="3" id="KW-1185">Reference proteome</keyword>
<proteinExistence type="predicted"/>
<dbReference type="Proteomes" id="UP001283361">
    <property type="component" value="Unassembled WGS sequence"/>
</dbReference>
<accession>A0AAE1CWP4</accession>
<evidence type="ECO:0000313" key="2">
    <source>
        <dbReference type="EMBL" id="KAK3741362.1"/>
    </source>
</evidence>
<reference evidence="2" key="1">
    <citation type="journal article" date="2023" name="G3 (Bethesda)">
        <title>A reference genome for the long-term kleptoplast-retaining sea slug Elysia crispata morphotype clarki.</title>
        <authorList>
            <person name="Eastman K.E."/>
            <person name="Pendleton A.L."/>
            <person name="Shaikh M.A."/>
            <person name="Suttiyut T."/>
            <person name="Ogas R."/>
            <person name="Tomko P."/>
            <person name="Gavelis G."/>
            <person name="Widhalm J.R."/>
            <person name="Wisecaver J.H."/>
        </authorList>
    </citation>
    <scope>NUCLEOTIDE SEQUENCE</scope>
    <source>
        <strain evidence="2">ECLA1</strain>
    </source>
</reference>
<keyword evidence="1" id="KW-0472">Membrane</keyword>
<name>A0AAE1CWP4_9GAST</name>
<organism evidence="2 3">
    <name type="scientific">Elysia crispata</name>
    <name type="common">lettuce slug</name>
    <dbReference type="NCBI Taxonomy" id="231223"/>
    <lineage>
        <taxon>Eukaryota</taxon>
        <taxon>Metazoa</taxon>
        <taxon>Spiralia</taxon>
        <taxon>Lophotrochozoa</taxon>
        <taxon>Mollusca</taxon>
        <taxon>Gastropoda</taxon>
        <taxon>Heterobranchia</taxon>
        <taxon>Euthyneura</taxon>
        <taxon>Panpulmonata</taxon>
        <taxon>Sacoglossa</taxon>
        <taxon>Placobranchoidea</taxon>
        <taxon>Plakobranchidae</taxon>
        <taxon>Elysia</taxon>
    </lineage>
</organism>
<sequence length="118" mass="13588">MSAHQRLCSMTMYPNVKQGKVVLVLRKNSAGMPYLTHVNMVNELKLDPMLEHLEIAHYDAMMLRTIVLLALFVCVIGLIAAQIKEDATSKPDRRNIPVPNFPPIDNPWSTWLWYHLFD</sequence>
<dbReference type="AlphaFoldDB" id="A0AAE1CWP4"/>
<dbReference type="EMBL" id="JAWDGP010006429">
    <property type="protein sequence ID" value="KAK3741362.1"/>
    <property type="molecule type" value="Genomic_DNA"/>
</dbReference>
<protein>
    <submittedName>
        <fullName evidence="2">Uncharacterized protein</fullName>
    </submittedName>
</protein>
<feature type="transmembrane region" description="Helical" evidence="1">
    <location>
        <begin position="61"/>
        <end position="81"/>
    </location>
</feature>